<keyword evidence="4" id="KW-0788">Thiol protease</keyword>
<keyword evidence="2" id="KW-0645">Protease</keyword>
<feature type="compositionally biased region" description="Low complexity" evidence="5">
    <location>
        <begin position="113"/>
        <end position="125"/>
    </location>
</feature>
<evidence type="ECO:0000256" key="5">
    <source>
        <dbReference type="SAM" id="MobiDB-lite"/>
    </source>
</evidence>
<keyword evidence="3" id="KW-0378">Hydrolase</keyword>
<feature type="region of interest" description="Disordered" evidence="5">
    <location>
        <begin position="99"/>
        <end position="140"/>
    </location>
</feature>
<sequence length="344" mass="38217">MVWNAVSTRKVEAVKDACSFASVANKLSTSVAVTFVGSKELEATADLLGLKKFFSVAPVIPGIAKFHSLEPLRNGLIRCCTYSYQSTWIEMGVQLSGSENEDLDRNDSDDQDSSSLTKGSNSTSSADEDETSGEKGDFFSYASRNSHHTYKEVSSESKMSERKDIQVQQGLPDKLLSSIYSKDKIQDKWLSNFIIDEYQRLIQVTCAANNSLAVETLPWELFERAVGSLPVHRLLKGRNPLLLQDVVLVPYNTPESEHLTLLAVLPKEKSVVVLDSIPSNHIKHTSLDAISKMRGLLKEINSNVDLNQCKLIVNKKGDVPEQTNAYDCGVFSCLYARCLQGWLW</sequence>
<dbReference type="Proteomes" id="UP001159405">
    <property type="component" value="Unassembled WGS sequence"/>
</dbReference>
<dbReference type="PROSITE" id="PS50600">
    <property type="entry name" value="ULP_PROTEASE"/>
    <property type="match status" value="1"/>
</dbReference>
<dbReference type="Gene3D" id="3.40.395.10">
    <property type="entry name" value="Adenoviral Proteinase, Chain A"/>
    <property type="match status" value="1"/>
</dbReference>
<dbReference type="InterPro" id="IPR038765">
    <property type="entry name" value="Papain-like_cys_pep_sf"/>
</dbReference>
<evidence type="ECO:0000313" key="7">
    <source>
        <dbReference type="EMBL" id="CAH3176794.1"/>
    </source>
</evidence>
<accession>A0ABN8RBK8</accession>
<name>A0ABN8RBK8_9CNID</name>
<protein>
    <recommendedName>
        <fullName evidence="6">Ubiquitin-like protease family profile domain-containing protein</fullName>
    </recommendedName>
</protein>
<dbReference type="PANTHER" id="PTHR12606:SF141">
    <property type="entry name" value="GH15225P-RELATED"/>
    <property type="match status" value="1"/>
</dbReference>
<dbReference type="Pfam" id="PF02902">
    <property type="entry name" value="Peptidase_C48"/>
    <property type="match status" value="1"/>
</dbReference>
<comment type="similarity">
    <text evidence="1">Belongs to the peptidase C48 family.</text>
</comment>
<organism evidence="7 8">
    <name type="scientific">Porites lobata</name>
    <dbReference type="NCBI Taxonomy" id="104759"/>
    <lineage>
        <taxon>Eukaryota</taxon>
        <taxon>Metazoa</taxon>
        <taxon>Cnidaria</taxon>
        <taxon>Anthozoa</taxon>
        <taxon>Hexacorallia</taxon>
        <taxon>Scleractinia</taxon>
        <taxon>Fungiina</taxon>
        <taxon>Poritidae</taxon>
        <taxon>Porites</taxon>
    </lineage>
</organism>
<dbReference type="EMBL" id="CALNXK010000217">
    <property type="protein sequence ID" value="CAH3176794.1"/>
    <property type="molecule type" value="Genomic_DNA"/>
</dbReference>
<dbReference type="SUPFAM" id="SSF54001">
    <property type="entry name" value="Cysteine proteinases"/>
    <property type="match status" value="1"/>
</dbReference>
<dbReference type="InterPro" id="IPR003653">
    <property type="entry name" value="Peptidase_C48_C"/>
</dbReference>
<evidence type="ECO:0000256" key="1">
    <source>
        <dbReference type="ARBA" id="ARBA00005234"/>
    </source>
</evidence>
<evidence type="ECO:0000256" key="3">
    <source>
        <dbReference type="ARBA" id="ARBA00022801"/>
    </source>
</evidence>
<keyword evidence="8" id="KW-1185">Reference proteome</keyword>
<evidence type="ECO:0000313" key="8">
    <source>
        <dbReference type="Proteomes" id="UP001159405"/>
    </source>
</evidence>
<comment type="caution">
    <text evidence="7">The sequence shown here is derived from an EMBL/GenBank/DDBJ whole genome shotgun (WGS) entry which is preliminary data.</text>
</comment>
<evidence type="ECO:0000256" key="2">
    <source>
        <dbReference type="ARBA" id="ARBA00022670"/>
    </source>
</evidence>
<proteinExistence type="inferred from homology"/>
<evidence type="ECO:0000256" key="4">
    <source>
        <dbReference type="ARBA" id="ARBA00022807"/>
    </source>
</evidence>
<evidence type="ECO:0000259" key="6">
    <source>
        <dbReference type="PROSITE" id="PS50600"/>
    </source>
</evidence>
<reference evidence="7 8" key="1">
    <citation type="submission" date="2022-05" db="EMBL/GenBank/DDBJ databases">
        <authorList>
            <consortium name="Genoscope - CEA"/>
            <person name="William W."/>
        </authorList>
    </citation>
    <scope>NUCLEOTIDE SEQUENCE [LARGE SCALE GENOMIC DNA]</scope>
</reference>
<gene>
    <name evidence="7" type="ORF">PLOB_00018481</name>
</gene>
<dbReference type="PANTHER" id="PTHR12606">
    <property type="entry name" value="SENTRIN/SUMO-SPECIFIC PROTEASE"/>
    <property type="match status" value="1"/>
</dbReference>
<feature type="domain" description="Ubiquitin-like protease family profile" evidence="6">
    <location>
        <begin position="169"/>
        <end position="339"/>
    </location>
</feature>